<evidence type="ECO:0000313" key="1">
    <source>
        <dbReference type="EMBL" id="NXD89042.1"/>
    </source>
</evidence>
<feature type="non-terminal residue" evidence="1">
    <location>
        <position position="1"/>
    </location>
</feature>
<comment type="caution">
    <text evidence="1">The sequence shown here is derived from an EMBL/GenBank/DDBJ whole genome shotgun (WGS) entry which is preliminary data.</text>
</comment>
<dbReference type="EMBL" id="WBNJ01002485">
    <property type="protein sequence ID" value="NXD89042.1"/>
    <property type="molecule type" value="Genomic_DNA"/>
</dbReference>
<dbReference type="OrthoDB" id="9950230at2759"/>
<evidence type="ECO:0000313" key="2">
    <source>
        <dbReference type="Proteomes" id="UP000648918"/>
    </source>
</evidence>
<accession>A0A851ZJU8</accession>
<feature type="non-terminal residue" evidence="1">
    <location>
        <position position="84"/>
    </location>
</feature>
<name>A0A851ZJU8_9AVES</name>
<organism evidence="1 2">
    <name type="scientific">Halcyon senegalensis</name>
    <dbReference type="NCBI Taxonomy" id="342381"/>
    <lineage>
        <taxon>Eukaryota</taxon>
        <taxon>Metazoa</taxon>
        <taxon>Chordata</taxon>
        <taxon>Craniata</taxon>
        <taxon>Vertebrata</taxon>
        <taxon>Euteleostomi</taxon>
        <taxon>Archelosauria</taxon>
        <taxon>Archosauria</taxon>
        <taxon>Dinosauria</taxon>
        <taxon>Saurischia</taxon>
        <taxon>Theropoda</taxon>
        <taxon>Coelurosauria</taxon>
        <taxon>Aves</taxon>
        <taxon>Neognathae</taxon>
        <taxon>Neoaves</taxon>
        <taxon>Telluraves</taxon>
        <taxon>Coraciimorphae</taxon>
        <taxon>Coraciiformes</taxon>
        <taxon>Alcedinidae</taxon>
        <taxon>Halcyon</taxon>
    </lineage>
</organism>
<sequence>MALCWVKSPGANPYQSLAGLREYWGDPGKTNIRWKAPDGIYWICGKKAYSELPPRWKGSCTLGMIQPVFLTLPQTKSNLLGAPL</sequence>
<dbReference type="AlphaFoldDB" id="A0A851ZJU8"/>
<protein>
    <submittedName>
        <fullName evidence="1">ENR1 protein</fullName>
    </submittedName>
</protein>
<proteinExistence type="predicted"/>
<reference evidence="1" key="1">
    <citation type="submission" date="2019-09" db="EMBL/GenBank/DDBJ databases">
        <title>Bird 10,000 Genomes (B10K) Project - Family phase.</title>
        <authorList>
            <person name="Zhang G."/>
        </authorList>
    </citation>
    <scope>NUCLEOTIDE SEQUENCE</scope>
    <source>
        <strain evidence="1">B10K-DU-024-03</strain>
        <tissue evidence="1">Muscle</tissue>
    </source>
</reference>
<gene>
    <name evidence="1" type="primary">Erv31</name>
    <name evidence="1" type="ORF">HALSEN_R15517</name>
</gene>
<dbReference type="Proteomes" id="UP000648918">
    <property type="component" value="Unassembled WGS sequence"/>
</dbReference>
<keyword evidence="2" id="KW-1185">Reference proteome</keyword>